<evidence type="ECO:0000313" key="16">
    <source>
        <dbReference type="Proteomes" id="UP001602119"/>
    </source>
</evidence>
<evidence type="ECO:0000256" key="12">
    <source>
        <dbReference type="SAM" id="Phobius"/>
    </source>
</evidence>
<evidence type="ECO:0000256" key="2">
    <source>
        <dbReference type="ARBA" id="ARBA00004236"/>
    </source>
</evidence>
<dbReference type="Gene3D" id="3.30.565.10">
    <property type="entry name" value="Histidine kinase-like ATPase, C-terminal domain"/>
    <property type="match status" value="1"/>
</dbReference>
<dbReference type="InterPro" id="IPR036890">
    <property type="entry name" value="HATPase_C_sf"/>
</dbReference>
<dbReference type="Pfam" id="PF00512">
    <property type="entry name" value="HisKA"/>
    <property type="match status" value="1"/>
</dbReference>
<accession>A0ABW6V0E5</accession>
<dbReference type="InterPro" id="IPR005467">
    <property type="entry name" value="His_kinase_dom"/>
</dbReference>
<evidence type="ECO:0000256" key="10">
    <source>
        <dbReference type="ARBA" id="ARBA00023136"/>
    </source>
</evidence>
<dbReference type="Gene3D" id="6.10.340.10">
    <property type="match status" value="1"/>
</dbReference>
<evidence type="ECO:0000256" key="7">
    <source>
        <dbReference type="ARBA" id="ARBA00022777"/>
    </source>
</evidence>
<dbReference type="InterPro" id="IPR050428">
    <property type="entry name" value="TCS_sensor_his_kinase"/>
</dbReference>
<dbReference type="InterPro" id="IPR003660">
    <property type="entry name" value="HAMP_dom"/>
</dbReference>
<evidence type="ECO:0000256" key="6">
    <source>
        <dbReference type="ARBA" id="ARBA00022692"/>
    </source>
</evidence>
<dbReference type="SMART" id="SM00387">
    <property type="entry name" value="HATPase_c"/>
    <property type="match status" value="1"/>
</dbReference>
<evidence type="ECO:0000256" key="11">
    <source>
        <dbReference type="SAM" id="MobiDB-lite"/>
    </source>
</evidence>
<evidence type="ECO:0000256" key="4">
    <source>
        <dbReference type="ARBA" id="ARBA00022553"/>
    </source>
</evidence>
<dbReference type="Gene3D" id="1.10.287.130">
    <property type="match status" value="1"/>
</dbReference>
<comment type="subcellular location">
    <subcellularLocation>
        <location evidence="2">Cell membrane</location>
    </subcellularLocation>
</comment>
<dbReference type="GO" id="GO:0016301">
    <property type="term" value="F:kinase activity"/>
    <property type="evidence" value="ECO:0007669"/>
    <property type="project" value="UniProtKB-KW"/>
</dbReference>
<evidence type="ECO:0000256" key="1">
    <source>
        <dbReference type="ARBA" id="ARBA00000085"/>
    </source>
</evidence>
<dbReference type="PRINTS" id="PR00344">
    <property type="entry name" value="BCTRLSENSOR"/>
</dbReference>
<evidence type="ECO:0000256" key="8">
    <source>
        <dbReference type="ARBA" id="ARBA00022989"/>
    </source>
</evidence>
<keyword evidence="9" id="KW-0902">Two-component regulatory system</keyword>
<keyword evidence="10 12" id="KW-0472">Membrane</keyword>
<organism evidence="15 16">
    <name type="scientific">Microtetraspora fusca</name>
    <dbReference type="NCBI Taxonomy" id="1997"/>
    <lineage>
        <taxon>Bacteria</taxon>
        <taxon>Bacillati</taxon>
        <taxon>Actinomycetota</taxon>
        <taxon>Actinomycetes</taxon>
        <taxon>Streptosporangiales</taxon>
        <taxon>Streptosporangiaceae</taxon>
        <taxon>Microtetraspora</taxon>
    </lineage>
</organism>
<dbReference type="InterPro" id="IPR003594">
    <property type="entry name" value="HATPase_dom"/>
</dbReference>
<evidence type="ECO:0000256" key="5">
    <source>
        <dbReference type="ARBA" id="ARBA00022679"/>
    </source>
</evidence>
<gene>
    <name evidence="15" type="ORF">ACFY05_07380</name>
</gene>
<sequence>MTAWRRCSIRTRLTVAASAVMALICAVGTLLALVSARGRDLEYQKAALVAWAMRVIERMVIEGPPAALPDGPGRAAQLFDPNRRLVAVSGNMAGRPPMANFGSESATYQTRELCDLPDFPGQCRIVIDVPVHLANGTWRLYAAAPSPPWYGNPLLLALLVGGSVLVVAVTALGTYWAVSKTLEPVRAIGAKLDQITASDLGHRVPLPKYQDELEDLTRIANRTLDRAQAAVEQQLRFASDASHDLRSPLTAMRVRIEDALMCPEETDWPKTAAALLDSVERLQDLVTDLLQISRLDAGVGGRHEPVDLTALVASELDRRPRGVLVARDLAPQVTVDGDRIGLARLLINLLDNAERHADTTIAVVLRAEPGTAVLEVCDDGDGIPPEQRDSVFQRFVRLDASRQKDPGGTGLGLSIARQIAEKHGGTLTVEDSPCGARFVLRVPRRAPEPESALAGDEHGGREPAERSGDRGGERSPRSTG</sequence>
<dbReference type="SUPFAM" id="SSF55874">
    <property type="entry name" value="ATPase domain of HSP90 chaperone/DNA topoisomerase II/histidine kinase"/>
    <property type="match status" value="1"/>
</dbReference>
<keyword evidence="7 15" id="KW-0418">Kinase</keyword>
<dbReference type="CDD" id="cd00082">
    <property type="entry name" value="HisKA"/>
    <property type="match status" value="1"/>
</dbReference>
<feature type="compositionally biased region" description="Basic and acidic residues" evidence="11">
    <location>
        <begin position="455"/>
        <end position="480"/>
    </location>
</feature>
<feature type="transmembrane region" description="Helical" evidence="12">
    <location>
        <begin position="154"/>
        <end position="178"/>
    </location>
</feature>
<keyword evidence="5" id="KW-0808">Transferase</keyword>
<keyword evidence="16" id="KW-1185">Reference proteome</keyword>
<evidence type="ECO:0000256" key="9">
    <source>
        <dbReference type="ARBA" id="ARBA00023012"/>
    </source>
</evidence>
<dbReference type="InterPro" id="IPR004358">
    <property type="entry name" value="Sig_transdc_His_kin-like_C"/>
</dbReference>
<comment type="caution">
    <text evidence="15">The sequence shown here is derived from an EMBL/GenBank/DDBJ whole genome shotgun (WGS) entry which is preliminary data.</text>
</comment>
<keyword evidence="8 12" id="KW-1133">Transmembrane helix</keyword>
<comment type="catalytic activity">
    <reaction evidence="1">
        <text>ATP + protein L-histidine = ADP + protein N-phospho-L-histidine.</text>
        <dbReference type="EC" id="2.7.13.3"/>
    </reaction>
</comment>
<dbReference type="RefSeq" id="WP_387341102.1">
    <property type="nucleotide sequence ID" value="NZ_JBIAXI010000004.1"/>
</dbReference>
<feature type="domain" description="HAMP" evidence="14">
    <location>
        <begin position="179"/>
        <end position="232"/>
    </location>
</feature>
<dbReference type="Proteomes" id="UP001602119">
    <property type="component" value="Unassembled WGS sequence"/>
</dbReference>
<feature type="domain" description="Histidine kinase" evidence="13">
    <location>
        <begin position="240"/>
        <end position="446"/>
    </location>
</feature>
<dbReference type="SUPFAM" id="SSF47384">
    <property type="entry name" value="Homodimeric domain of signal transducing histidine kinase"/>
    <property type="match status" value="1"/>
</dbReference>
<evidence type="ECO:0000259" key="13">
    <source>
        <dbReference type="PROSITE" id="PS50109"/>
    </source>
</evidence>
<dbReference type="CDD" id="cd00075">
    <property type="entry name" value="HATPase"/>
    <property type="match status" value="1"/>
</dbReference>
<dbReference type="InterPro" id="IPR036097">
    <property type="entry name" value="HisK_dim/P_sf"/>
</dbReference>
<dbReference type="Pfam" id="PF02518">
    <property type="entry name" value="HATPase_c"/>
    <property type="match status" value="1"/>
</dbReference>
<dbReference type="PROSITE" id="PS50109">
    <property type="entry name" value="HIS_KIN"/>
    <property type="match status" value="1"/>
</dbReference>
<dbReference type="SMART" id="SM00388">
    <property type="entry name" value="HisKA"/>
    <property type="match status" value="1"/>
</dbReference>
<dbReference type="InterPro" id="IPR003661">
    <property type="entry name" value="HisK_dim/P_dom"/>
</dbReference>
<evidence type="ECO:0000256" key="3">
    <source>
        <dbReference type="ARBA" id="ARBA00012438"/>
    </source>
</evidence>
<proteinExistence type="predicted"/>
<dbReference type="PANTHER" id="PTHR45436">
    <property type="entry name" value="SENSOR HISTIDINE KINASE YKOH"/>
    <property type="match status" value="1"/>
</dbReference>
<feature type="region of interest" description="Disordered" evidence="11">
    <location>
        <begin position="442"/>
        <end position="480"/>
    </location>
</feature>
<keyword evidence="6 12" id="KW-0812">Transmembrane</keyword>
<protein>
    <recommendedName>
        <fullName evidence="3">histidine kinase</fullName>
        <ecNumber evidence="3">2.7.13.3</ecNumber>
    </recommendedName>
</protein>
<dbReference type="PANTHER" id="PTHR45436:SF5">
    <property type="entry name" value="SENSOR HISTIDINE KINASE TRCS"/>
    <property type="match status" value="1"/>
</dbReference>
<dbReference type="PROSITE" id="PS50885">
    <property type="entry name" value="HAMP"/>
    <property type="match status" value="1"/>
</dbReference>
<keyword evidence="4" id="KW-0597">Phosphoprotein</keyword>
<feature type="transmembrane region" description="Helical" evidence="12">
    <location>
        <begin position="12"/>
        <end position="34"/>
    </location>
</feature>
<dbReference type="SMART" id="SM00304">
    <property type="entry name" value="HAMP"/>
    <property type="match status" value="1"/>
</dbReference>
<name>A0ABW6V0E5_MICFU</name>
<evidence type="ECO:0000259" key="14">
    <source>
        <dbReference type="PROSITE" id="PS50885"/>
    </source>
</evidence>
<evidence type="ECO:0000313" key="15">
    <source>
        <dbReference type="EMBL" id="MFF4772665.1"/>
    </source>
</evidence>
<dbReference type="EMBL" id="JBIAXI010000004">
    <property type="protein sequence ID" value="MFF4772665.1"/>
    <property type="molecule type" value="Genomic_DNA"/>
</dbReference>
<dbReference type="EC" id="2.7.13.3" evidence="3"/>
<reference evidence="15 16" key="1">
    <citation type="submission" date="2024-10" db="EMBL/GenBank/DDBJ databases">
        <title>The Natural Products Discovery Center: Release of the First 8490 Sequenced Strains for Exploring Actinobacteria Biosynthetic Diversity.</title>
        <authorList>
            <person name="Kalkreuter E."/>
            <person name="Kautsar S.A."/>
            <person name="Yang D."/>
            <person name="Bader C.D."/>
            <person name="Teijaro C.N."/>
            <person name="Fluegel L."/>
            <person name="Davis C.M."/>
            <person name="Simpson J.R."/>
            <person name="Lauterbach L."/>
            <person name="Steele A.D."/>
            <person name="Gui C."/>
            <person name="Meng S."/>
            <person name="Li G."/>
            <person name="Viehrig K."/>
            <person name="Ye F."/>
            <person name="Su P."/>
            <person name="Kiefer A.F."/>
            <person name="Nichols A."/>
            <person name="Cepeda A.J."/>
            <person name="Yan W."/>
            <person name="Fan B."/>
            <person name="Jiang Y."/>
            <person name="Adhikari A."/>
            <person name="Zheng C.-J."/>
            <person name="Schuster L."/>
            <person name="Cowan T.M."/>
            <person name="Smanski M.J."/>
            <person name="Chevrette M.G."/>
            <person name="De Carvalho L.P.S."/>
            <person name="Shen B."/>
        </authorList>
    </citation>
    <scope>NUCLEOTIDE SEQUENCE [LARGE SCALE GENOMIC DNA]</scope>
    <source>
        <strain evidence="15 16">NPDC001281</strain>
    </source>
</reference>